<protein>
    <submittedName>
        <fullName evidence="2">Cnd1 domain-containing protein</fullName>
    </submittedName>
</protein>
<feature type="region of interest" description="Disordered" evidence="1">
    <location>
        <begin position="56"/>
        <end position="100"/>
    </location>
</feature>
<name>A0A6A0ADT9_HAELA</name>
<comment type="caution">
    <text evidence="2">The sequence shown here is derived from an EMBL/GenBank/DDBJ whole genome shotgun (WGS) entry which is preliminary data.</text>
</comment>
<feature type="non-terminal residue" evidence="2">
    <location>
        <position position="263"/>
    </location>
</feature>
<proteinExistence type="predicted"/>
<organism evidence="2 3">
    <name type="scientific">Haematococcus lacustris</name>
    <name type="common">Green alga</name>
    <name type="synonym">Haematococcus pluvialis</name>
    <dbReference type="NCBI Taxonomy" id="44745"/>
    <lineage>
        <taxon>Eukaryota</taxon>
        <taxon>Viridiplantae</taxon>
        <taxon>Chlorophyta</taxon>
        <taxon>core chlorophytes</taxon>
        <taxon>Chlorophyceae</taxon>
        <taxon>CS clade</taxon>
        <taxon>Chlamydomonadales</taxon>
        <taxon>Haematococcaceae</taxon>
        <taxon>Haematococcus</taxon>
    </lineage>
</organism>
<sequence length="263" mass="27109">MDSLDGAMLATAFYSILLNMKGCPTSSLFDPYTFSGFLQTLKKACVPGTAQAACGKSRKADPDAAPEKDRRKGSKKAATVQNSDDEAGSTQNTQNDSQAQPACNQDLLPLCVEALTNIECFVRGSSLRGSPDMQAMLLDACVEITASGSSIMTANAARSGRGAARSQATGPGTAPEAAYLVLCALMEPQHGDVAVTASSTLLRLIPSLLGAAGTPAQGAAAKKAAGQDAATRRARAVQFISALYRCLWVQTFTPGCPLGAPGD</sequence>
<dbReference type="Proteomes" id="UP000485058">
    <property type="component" value="Unassembled WGS sequence"/>
</dbReference>
<feature type="compositionally biased region" description="Basic and acidic residues" evidence="1">
    <location>
        <begin position="58"/>
        <end position="70"/>
    </location>
</feature>
<keyword evidence="3" id="KW-1185">Reference proteome</keyword>
<feature type="non-terminal residue" evidence="2">
    <location>
        <position position="1"/>
    </location>
</feature>
<gene>
    <name evidence="2" type="ORF">HaLaN_29740</name>
</gene>
<evidence type="ECO:0000313" key="2">
    <source>
        <dbReference type="EMBL" id="GFH30818.1"/>
    </source>
</evidence>
<reference evidence="2 3" key="1">
    <citation type="submission" date="2020-02" db="EMBL/GenBank/DDBJ databases">
        <title>Draft genome sequence of Haematococcus lacustris strain NIES-144.</title>
        <authorList>
            <person name="Morimoto D."/>
            <person name="Nakagawa S."/>
            <person name="Yoshida T."/>
            <person name="Sawayama S."/>
        </authorList>
    </citation>
    <scope>NUCLEOTIDE SEQUENCE [LARGE SCALE GENOMIC DNA]</scope>
    <source>
        <strain evidence="2 3">NIES-144</strain>
    </source>
</reference>
<dbReference type="AlphaFoldDB" id="A0A6A0ADT9"/>
<dbReference type="EMBL" id="BLLF01005161">
    <property type="protein sequence ID" value="GFH30818.1"/>
    <property type="molecule type" value="Genomic_DNA"/>
</dbReference>
<accession>A0A6A0ADT9</accession>
<evidence type="ECO:0000313" key="3">
    <source>
        <dbReference type="Proteomes" id="UP000485058"/>
    </source>
</evidence>
<evidence type="ECO:0000256" key="1">
    <source>
        <dbReference type="SAM" id="MobiDB-lite"/>
    </source>
</evidence>
<feature type="compositionally biased region" description="Polar residues" evidence="1">
    <location>
        <begin position="88"/>
        <end position="100"/>
    </location>
</feature>